<evidence type="ECO:0000313" key="6">
    <source>
        <dbReference type="Proteomes" id="UP001152795"/>
    </source>
</evidence>
<evidence type="ECO:0000313" key="5">
    <source>
        <dbReference type="EMBL" id="CAB3980825.1"/>
    </source>
</evidence>
<name>A0A6S7FLX9_PARCT</name>
<proteinExistence type="predicted"/>
<gene>
    <name evidence="5" type="ORF">PACLA_8A026344</name>
</gene>
<dbReference type="PROSITE" id="PS50088">
    <property type="entry name" value="ANK_REPEAT"/>
    <property type="match status" value="5"/>
</dbReference>
<dbReference type="Gene3D" id="1.25.40.20">
    <property type="entry name" value="Ankyrin repeat-containing domain"/>
    <property type="match status" value="4"/>
</dbReference>
<dbReference type="Pfam" id="PF13637">
    <property type="entry name" value="Ank_4"/>
    <property type="match status" value="1"/>
</dbReference>
<dbReference type="Pfam" id="PF13857">
    <property type="entry name" value="Ank_5"/>
    <property type="match status" value="1"/>
</dbReference>
<accession>A0A6S7FLX9</accession>
<dbReference type="InterPro" id="IPR056884">
    <property type="entry name" value="NPHP3-like_N"/>
</dbReference>
<evidence type="ECO:0000256" key="1">
    <source>
        <dbReference type="ARBA" id="ARBA00022737"/>
    </source>
</evidence>
<reference evidence="5" key="1">
    <citation type="submission" date="2020-04" db="EMBL/GenBank/DDBJ databases">
        <authorList>
            <person name="Alioto T."/>
            <person name="Alioto T."/>
            <person name="Gomez Garrido J."/>
        </authorList>
    </citation>
    <scope>NUCLEOTIDE SEQUENCE</scope>
    <source>
        <strain evidence="5">A484AB</strain>
    </source>
</reference>
<evidence type="ECO:0000259" key="4">
    <source>
        <dbReference type="Pfam" id="PF25521"/>
    </source>
</evidence>
<dbReference type="InterPro" id="IPR027417">
    <property type="entry name" value="P-loop_NTPase"/>
</dbReference>
<sequence>MRGEKKRFNWFVAITAVVIIVLLLLIIAFLGVIYTRLPNGNTPVKNDSVTTWKNTSNPVFVGRHWLFRQLEYLFQKNDNINGVLLVGDPGSGYKKLIQNKDIQNILDKCMNDPIECAKVTVFEPLLALNIPSETKKFILIDALDECREKKGSSNVITDILHSLKPCLSSWVKLLLTSRNETTITGKISEIGVKTVAINATSKENLDDIRSFAQEIISRYGESLKEKLNESIETILNRTDGNFLFIKMLLEDFLKDSDKVDLTSSFPSNMSYVYARSFRVRFGKNELKRFAKFFEVLLASNLPPTIQLLRGILTLNAQIDDHELDDVSDKLYMYLRLDNGTVRIFHQSFAEWLTDHDTPIDGFSIKKSRGHQYIANYFFDHYNEEGNDLTVEGLYELSMHVLNGEMLNKHKYVSKLKGLNSNVTDRHGKCILHYLARNRESTKVLEVFIQQFKSVDILDLYYTPAYYATIAGNFDNLKLFIKNGADVNYVTTLDDGCSVFSLVIDHSYHDRHSLTFIAAYKGYRKIVELLMNNGAHIDKEDNCGWKPLYAAVKAGRLKIAELLINKTDRTSSDLFALHLAALFDHSDVLKFLLKNGVRDKCIPCKGFKPDFRDGSLESWSLTTHQYFETICGSVLNIAVSRRNLKIVEILLSHGKETLECKSLAGLTPLMRAVEKNDTKMVTLLLDEGADVEAQCEISRWNQYLIIFGSHYYCSYTSKAIHISVKQGTSKITAELIKRNANRFSLSDCIGLSSDDLTAILNQEVNTSPLSKTVMRYSAVCGSVKTFKLLSRNKSVVVTTIYEDGMMTLLHLATMFHDQLPCTAFKCSNKLSRHNYVDEKKYLKTIKLLTKVAPQNINKKDKHGRTALHYAALVRSPDVVKHLIRKGSDWKIKDENGNTALKFVQKRPIDYINLGPCSTVIYSLLNSSEMAISNEMHVNCLRKLRVRTLNIDCELESTIVRIVELMAYHNLSLSWYTLFKIDADLYCLSHENSDESQYRAMNTISELLKVIELDVKLNCEFPFEYSILHVMAVLLDPIRVGNNYFSALAERYVNTYSMESPFIDECYDAEGLLPIHYAASGNNIDMIDLFMNHGVDIWKKTRSGWTAFDLSIINGQCSPRILDKLLNHITSNKEYKVPSGSDFWCNTTNAPFSLLHIAAINGLECLRYIHENTFIPISRLPFNSCTNRHGINLLYLLKLYHDVEWTTEWNDLGLPTHTTLSKYPERDAKYHLVYNYFFLTPFLQLDKSKVNVLDLFRCPGINDFLPHGHVIEKQIKRCHNRCWHSASHASCDFSCTFRTVMFDPRHSDGFIGIVPQMAKLRYHCVKMFYNVSTTLWRQVSKAYTCSHKCRCLEIMRLLQKEFTSKPRRFRVGRRFLAERMGWNNTSFYDNIEYHWPFGFLLKKALKMDEEYEYLKILTHRET</sequence>
<feature type="domain" description="TANC1/2-like winged helix" evidence="4">
    <location>
        <begin position="285"/>
        <end position="418"/>
    </location>
</feature>
<keyword evidence="2" id="KW-0040">ANK repeat</keyword>
<dbReference type="Proteomes" id="UP001152795">
    <property type="component" value="Unassembled WGS sequence"/>
</dbReference>
<dbReference type="PANTHER" id="PTHR24198:SF165">
    <property type="entry name" value="ANKYRIN REPEAT-CONTAINING PROTEIN-RELATED"/>
    <property type="match status" value="1"/>
</dbReference>
<dbReference type="SMART" id="SM00248">
    <property type="entry name" value="ANK"/>
    <property type="match status" value="12"/>
</dbReference>
<comment type="caution">
    <text evidence="5">The sequence shown here is derived from an EMBL/GenBank/DDBJ whole genome shotgun (WGS) entry which is preliminary data.</text>
</comment>
<dbReference type="OrthoDB" id="5989012at2759"/>
<dbReference type="InterPro" id="IPR002110">
    <property type="entry name" value="Ankyrin_rpt"/>
</dbReference>
<dbReference type="EMBL" id="CACRXK020000327">
    <property type="protein sequence ID" value="CAB3980825.1"/>
    <property type="molecule type" value="Genomic_DNA"/>
</dbReference>
<dbReference type="Pfam" id="PF12796">
    <property type="entry name" value="Ank_2"/>
    <property type="match status" value="2"/>
</dbReference>
<dbReference type="SUPFAM" id="SSF52540">
    <property type="entry name" value="P-loop containing nucleoside triphosphate hydrolases"/>
    <property type="match status" value="1"/>
</dbReference>
<dbReference type="PANTHER" id="PTHR24198">
    <property type="entry name" value="ANKYRIN REPEAT AND PROTEIN KINASE DOMAIN-CONTAINING PROTEIN"/>
    <property type="match status" value="1"/>
</dbReference>
<evidence type="ECO:0000259" key="3">
    <source>
        <dbReference type="Pfam" id="PF24883"/>
    </source>
</evidence>
<feature type="domain" description="Nephrocystin 3-like N-terminal" evidence="3">
    <location>
        <begin position="120"/>
        <end position="178"/>
    </location>
</feature>
<dbReference type="InterPro" id="IPR058056">
    <property type="entry name" value="WH_TANC1/2"/>
</dbReference>
<dbReference type="Pfam" id="PF24883">
    <property type="entry name" value="NPHP3_N"/>
    <property type="match status" value="1"/>
</dbReference>
<keyword evidence="6" id="KW-1185">Reference proteome</keyword>
<dbReference type="PROSITE" id="PS50297">
    <property type="entry name" value="ANK_REP_REGION"/>
    <property type="match status" value="3"/>
</dbReference>
<dbReference type="Pfam" id="PF25521">
    <property type="entry name" value="WHD_TANC1"/>
    <property type="match status" value="1"/>
</dbReference>
<organism evidence="5 6">
    <name type="scientific">Paramuricea clavata</name>
    <name type="common">Red gorgonian</name>
    <name type="synonym">Violescent sea-whip</name>
    <dbReference type="NCBI Taxonomy" id="317549"/>
    <lineage>
        <taxon>Eukaryota</taxon>
        <taxon>Metazoa</taxon>
        <taxon>Cnidaria</taxon>
        <taxon>Anthozoa</taxon>
        <taxon>Octocorallia</taxon>
        <taxon>Malacalcyonacea</taxon>
        <taxon>Plexauridae</taxon>
        <taxon>Paramuricea</taxon>
    </lineage>
</organism>
<evidence type="ECO:0000256" key="2">
    <source>
        <dbReference type="ARBA" id="ARBA00023043"/>
    </source>
</evidence>
<dbReference type="SUPFAM" id="SSF48403">
    <property type="entry name" value="Ankyrin repeat"/>
    <property type="match status" value="4"/>
</dbReference>
<protein>
    <submittedName>
        <fullName evidence="5">Ankyrin repeat domain-containing 50</fullName>
    </submittedName>
</protein>
<dbReference type="InterPro" id="IPR036770">
    <property type="entry name" value="Ankyrin_rpt-contain_sf"/>
</dbReference>
<keyword evidence="1" id="KW-0677">Repeat</keyword>